<keyword evidence="5" id="KW-0472">Membrane</keyword>
<feature type="domain" description="Gingipain" evidence="6">
    <location>
        <begin position="291"/>
        <end position="724"/>
    </location>
</feature>
<evidence type="ECO:0000259" key="6">
    <source>
        <dbReference type="Pfam" id="PF01364"/>
    </source>
</evidence>
<gene>
    <name evidence="7" type="ORF">KJ970_04315</name>
</gene>
<dbReference type="InterPro" id="IPR029030">
    <property type="entry name" value="Caspase-like_dom_sf"/>
</dbReference>
<dbReference type="Gene3D" id="3.40.50.1460">
    <property type="match status" value="1"/>
</dbReference>
<evidence type="ECO:0000256" key="5">
    <source>
        <dbReference type="ARBA" id="ARBA00023136"/>
    </source>
</evidence>
<keyword evidence="4" id="KW-1133">Transmembrane helix</keyword>
<proteinExistence type="predicted"/>
<sequence>MAATWMNRLAWYSMLGILLLFCLFAGSTHLSAGRISPGNQPALLTFSFEMDSSKVHIQHLADSDYSAVTYEGLPSFRDPDWDGCPMLPVLNKTILLPSRMRVTSLTVLPRDPILIADDILPRPVPSTEENEGWEPSPTYYGPGGSFPPRFEILGTNEGYRELSLASFAAFPLEWRANNGELYLYQTLEVAVNLTSISDDEGAPPRLRPERRFSRGRWEVDWARENVLNSEEFEGFYPDLGSEEPNFHAAVAETAAAAGFDPTEKPSLQGSPVDMVILTENTWTDGTSFDGDMTRAFQVWADWRTVTGIPTVVRSLSWIRENYSGGDDPERIREFLKEAYSLWGTDFVILGGDVEVVPSRTSLYEMPYAGEDGQDPSSDWYYAGLDSDWDQDNNGFYSWTYAVDVYPELWIGRIPARDSLEATAIIEKLQTYERVPGLGLDTPPDSFYTKAVLAAGLTNYSAWDLATDDSYKWWHSGIRQAEAIKRNILDEVSPSFSTVQLYPDLGTTASCGGTSLECYKDIKDAFDTYPSEPGFTAANVRDYLNANAAIFFHMEHSGAHGLGGPSNGALTKPLIDDCLQNVGAGCTENGCLSWIDVCFDDYKTSNIFIGPTRELLSTMSNGPSYFVGASRGCSVARLDEDSVVETLVRDPDGGAVSMWGGSSLTGWREDSENQPATALQYFDYILAHSLPTGVSLYNAHLDNDSPTSFNRYSRLLCHLFGDPSMLAWSAVPDTLTLTSSMETFPSHPSTVPDTIIVKIGATPVENARVCLSKNDLYVIGRTDENGEAIFPALQLLDISDTLTIWASAPNVIPKMIQILPEIGMPGNHPQVLAIPLIYDSHEFSDLPDSSTKADFLEPGDLVDLTVYLHNPTLSTSSAGKALLGISPRIKTSMLINSEYNPDLIFIGKDKYNPPAELDTFSLIMNEYAFRPELEPNYMNNTGAIYIWRDTTFTYNVVAHYDTPDIGDSFSGVFITEGGIDVVYEGIDGSDEVSLTTWGSLDVLEFDFVGDATDDTLLFNAQAQNWIEVTADSAAYDTVSFIDGIDTTSVEFQFRIKPGMPTDWRLNMSVQSNPPGSNTDPTFSDFYTTIHTPDLVLNCVEIDSLDGLWDCGYTAEEFGARPRVWNRGDAATGDLLLTLEATGANISVYKDTLWLDLEAGEEDWTHGEFLFCDDERTFRITSLTAAREVDGDMDTLGVWENLDPWPLNDYWVEVPDIDVEPMNGGLRVRWDEAPGEGNILGYYVYRDSATVVRRVTGELLIDTFVLQLNDLEYKDGAGNPLSYTYGVSAVTNGLYEGPITWAGSELTTLQDRSGWPIRVPKGCVTSVVLADIDRESSLEIIVGGRVISAWNLNGTPAYGGDGTLYDPIPDDSEFDQPNFEFHGDLAAGDIDHDGKDEIVGCFGDDSLLVIDSDGDRLWSARVHARSTPTLADLDDDDNLEIILNGCDGGSLFVFREDGETYWCNNTNGLFADAPQGDTYNWGNYAGVGVADLNEDGELDIIQPLPSGYVYAWDSDTTGCPAGPDSLWDPHYVGCPGCPLSTPALGHVYSNGNTYLDVVFAARNVQWYPVQTIDGNSGDPLGDFWFYRGSGVDSLVIFERPSQPSLGDLGGSSDTLEVVISRQADKDSIITYDPITKVTLLWVYDGEDHITTCLDSIPLPGRRYLNNAVTQGSPLLADIDDDGRIEILVPSMQGGLFCWEAIWDSESHCFECEPESGWPIVYPENPGTPIIADPDNDGYFEMIVPVGDYVHVYNLPSLTSSDDVLWGSAAHDSRRTGNTESGVLYRIQHPDGPEEILPGHGAAFLPEGPNPFKGQKILTFRVPFRTRISLDIYDTSGRKVRTLENRILDPGVYSLPWDGQSDGGHKVPAGVYFARYKAGRFELTEKLVLIR</sequence>
<dbReference type="SUPFAM" id="SSF52129">
    <property type="entry name" value="Caspase-like"/>
    <property type="match status" value="1"/>
</dbReference>
<dbReference type="SUPFAM" id="SSF69318">
    <property type="entry name" value="Integrin alpha N-terminal domain"/>
    <property type="match status" value="2"/>
</dbReference>
<organism evidence="7 8">
    <name type="scientific">Eiseniibacteriota bacterium</name>
    <dbReference type="NCBI Taxonomy" id="2212470"/>
    <lineage>
        <taxon>Bacteria</taxon>
        <taxon>Candidatus Eiseniibacteriota</taxon>
    </lineage>
</organism>
<dbReference type="GO" id="GO:0008234">
    <property type="term" value="F:cysteine-type peptidase activity"/>
    <property type="evidence" value="ECO:0007669"/>
    <property type="project" value="InterPro"/>
</dbReference>
<evidence type="ECO:0000313" key="7">
    <source>
        <dbReference type="EMBL" id="MBU2690129.1"/>
    </source>
</evidence>
<comment type="caution">
    <text evidence="7">The sequence shown here is derived from an EMBL/GenBank/DDBJ whole genome shotgun (WGS) entry which is preliminary data.</text>
</comment>
<evidence type="ECO:0000256" key="4">
    <source>
        <dbReference type="ARBA" id="ARBA00022989"/>
    </source>
</evidence>
<dbReference type="PANTHER" id="PTHR21419">
    <property type="match status" value="1"/>
</dbReference>
<dbReference type="InterPro" id="IPR038490">
    <property type="entry name" value="Gingipain_propep_sf"/>
</dbReference>
<dbReference type="GO" id="GO:0006508">
    <property type="term" value="P:proteolysis"/>
    <property type="evidence" value="ECO:0007669"/>
    <property type="project" value="InterPro"/>
</dbReference>
<dbReference type="EMBL" id="JAHJDP010000023">
    <property type="protein sequence ID" value="MBU2690129.1"/>
    <property type="molecule type" value="Genomic_DNA"/>
</dbReference>
<comment type="subcellular location">
    <subcellularLocation>
        <location evidence="1">Membrane</location>
        <topology evidence="1">Single-pass membrane protein</topology>
    </subcellularLocation>
</comment>
<accession>A0A948W584</accession>
<evidence type="ECO:0000256" key="1">
    <source>
        <dbReference type="ARBA" id="ARBA00004167"/>
    </source>
</evidence>
<evidence type="ECO:0000256" key="3">
    <source>
        <dbReference type="ARBA" id="ARBA00022729"/>
    </source>
</evidence>
<reference evidence="7" key="1">
    <citation type="submission" date="2021-05" db="EMBL/GenBank/DDBJ databases">
        <title>Energy efficiency and biological interactions define the core microbiome of deep oligotrophic groundwater.</title>
        <authorList>
            <person name="Mehrshad M."/>
            <person name="Lopez-Fernandez M."/>
            <person name="Bell E."/>
            <person name="Bernier-Latmani R."/>
            <person name="Bertilsson S."/>
            <person name="Dopson M."/>
        </authorList>
    </citation>
    <scope>NUCLEOTIDE SEQUENCE</scope>
    <source>
        <strain evidence="7">Modern_marine.mb.64</strain>
    </source>
</reference>
<keyword evidence="3" id="KW-0732">Signal</keyword>
<evidence type="ECO:0000313" key="8">
    <source>
        <dbReference type="Proteomes" id="UP000777784"/>
    </source>
</evidence>
<dbReference type="InterPro" id="IPR001769">
    <property type="entry name" value="Gingipain"/>
</dbReference>
<dbReference type="Gene3D" id="3.40.50.10390">
    <property type="entry name" value="Gingipain r, domain 1"/>
    <property type="match status" value="1"/>
</dbReference>
<dbReference type="Gene3D" id="2.60.40.4070">
    <property type="match status" value="1"/>
</dbReference>
<dbReference type="Pfam" id="PF01364">
    <property type="entry name" value="Peptidase_C25"/>
    <property type="match status" value="1"/>
</dbReference>
<evidence type="ECO:0000256" key="2">
    <source>
        <dbReference type="ARBA" id="ARBA00022692"/>
    </source>
</evidence>
<dbReference type="Gene3D" id="2.60.40.3800">
    <property type="match status" value="1"/>
</dbReference>
<dbReference type="InterPro" id="IPR029031">
    <property type="entry name" value="Gingipain_N_sf"/>
</dbReference>
<dbReference type="Proteomes" id="UP000777784">
    <property type="component" value="Unassembled WGS sequence"/>
</dbReference>
<keyword evidence="2" id="KW-0812">Transmembrane</keyword>
<name>A0A948W584_UNCEI</name>
<protein>
    <recommendedName>
        <fullName evidence="6">Gingipain domain-containing protein</fullName>
    </recommendedName>
</protein>
<dbReference type="InterPro" id="IPR045232">
    <property type="entry name" value="FAM234"/>
</dbReference>
<dbReference type="InterPro" id="IPR028994">
    <property type="entry name" value="Integrin_alpha_N"/>
</dbReference>
<dbReference type="PANTHER" id="PTHR21419:SF23">
    <property type="entry name" value="PROTEIN DEFECTIVE IN EXINE FORMATION 1"/>
    <property type="match status" value="1"/>
</dbReference>
<dbReference type="GO" id="GO:0016020">
    <property type="term" value="C:membrane"/>
    <property type="evidence" value="ECO:0007669"/>
    <property type="project" value="UniProtKB-SubCell"/>
</dbReference>